<dbReference type="CDD" id="cd18793">
    <property type="entry name" value="SF2_C_SNF"/>
    <property type="match status" value="1"/>
</dbReference>
<accession>A0A6A4XBL7</accession>
<comment type="similarity">
    <text evidence="4">Belongs to the SNF2/RAD54 helicase family. SMARCAL1 subfamily.</text>
</comment>
<dbReference type="CDD" id="cd18010">
    <property type="entry name" value="DEXHc_HARP_SMARCAL1"/>
    <property type="match status" value="1"/>
</dbReference>
<feature type="region of interest" description="Disordered" evidence="5">
    <location>
        <begin position="1"/>
        <end position="85"/>
    </location>
</feature>
<dbReference type="SUPFAM" id="SSF52540">
    <property type="entry name" value="P-loop containing nucleoside triphosphate hydrolases"/>
    <property type="match status" value="2"/>
</dbReference>
<dbReference type="PROSITE" id="PS51467">
    <property type="entry name" value="HARP"/>
    <property type="match status" value="1"/>
</dbReference>
<keyword evidence="2" id="KW-0378">Hydrolase</keyword>
<feature type="domain" description="Helicase ATP-binding" evidence="6">
    <location>
        <begin position="209"/>
        <end position="364"/>
    </location>
</feature>
<dbReference type="Proteomes" id="UP000440578">
    <property type="component" value="Unassembled WGS sequence"/>
</dbReference>
<dbReference type="EMBL" id="VIIS01000212">
    <property type="protein sequence ID" value="KAF0311821.1"/>
    <property type="molecule type" value="Genomic_DNA"/>
</dbReference>
<evidence type="ECO:0000259" key="7">
    <source>
        <dbReference type="PROSITE" id="PS51194"/>
    </source>
</evidence>
<evidence type="ECO:0000256" key="1">
    <source>
        <dbReference type="ARBA" id="ARBA00004123"/>
    </source>
</evidence>
<organism evidence="9 10">
    <name type="scientific">Amphibalanus amphitrite</name>
    <name type="common">Striped barnacle</name>
    <name type="synonym">Balanus amphitrite</name>
    <dbReference type="NCBI Taxonomy" id="1232801"/>
    <lineage>
        <taxon>Eukaryota</taxon>
        <taxon>Metazoa</taxon>
        <taxon>Ecdysozoa</taxon>
        <taxon>Arthropoda</taxon>
        <taxon>Crustacea</taxon>
        <taxon>Multicrustacea</taxon>
        <taxon>Cirripedia</taxon>
        <taxon>Thoracica</taxon>
        <taxon>Thoracicalcarea</taxon>
        <taxon>Balanomorpha</taxon>
        <taxon>Balanoidea</taxon>
        <taxon>Balanidae</taxon>
        <taxon>Amphibalaninae</taxon>
        <taxon>Amphibalanus</taxon>
    </lineage>
</organism>
<dbReference type="GO" id="GO:0016787">
    <property type="term" value="F:hydrolase activity"/>
    <property type="evidence" value="ECO:0007669"/>
    <property type="project" value="UniProtKB-KW"/>
</dbReference>
<dbReference type="InterPro" id="IPR010003">
    <property type="entry name" value="HARP_dom"/>
</dbReference>
<feature type="compositionally biased region" description="Basic and acidic residues" evidence="5">
    <location>
        <begin position="653"/>
        <end position="671"/>
    </location>
</feature>
<keyword evidence="3" id="KW-0539">Nucleus</keyword>
<feature type="region of interest" description="Disordered" evidence="5">
    <location>
        <begin position="650"/>
        <end position="734"/>
    </location>
</feature>
<dbReference type="SMART" id="SM00487">
    <property type="entry name" value="DEXDc"/>
    <property type="match status" value="1"/>
</dbReference>
<dbReference type="InterPro" id="IPR038718">
    <property type="entry name" value="SNF2-like_sf"/>
</dbReference>
<feature type="compositionally biased region" description="Basic and acidic residues" evidence="5">
    <location>
        <begin position="1"/>
        <end position="26"/>
    </location>
</feature>
<comment type="subcellular location">
    <subcellularLocation>
        <location evidence="1">Nucleus</location>
    </subcellularLocation>
</comment>
<feature type="domain" description="HARP" evidence="8">
    <location>
        <begin position="96"/>
        <end position="170"/>
    </location>
</feature>
<feature type="compositionally biased region" description="Polar residues" evidence="5">
    <location>
        <begin position="27"/>
        <end position="39"/>
    </location>
</feature>
<dbReference type="AlphaFoldDB" id="A0A6A4XBL7"/>
<evidence type="ECO:0000256" key="5">
    <source>
        <dbReference type="SAM" id="MobiDB-lite"/>
    </source>
</evidence>
<dbReference type="PROSITE" id="PS51194">
    <property type="entry name" value="HELICASE_CTER"/>
    <property type="match status" value="1"/>
</dbReference>
<evidence type="ECO:0000313" key="10">
    <source>
        <dbReference type="Proteomes" id="UP000440578"/>
    </source>
</evidence>
<comment type="caution">
    <text evidence="9">The sequence shown here is derived from an EMBL/GenBank/DDBJ whole genome shotgun (WGS) entry which is preliminary data.</text>
</comment>
<dbReference type="InterPro" id="IPR000330">
    <property type="entry name" value="SNF2_N"/>
</dbReference>
<evidence type="ECO:0000259" key="8">
    <source>
        <dbReference type="PROSITE" id="PS51467"/>
    </source>
</evidence>
<dbReference type="Gene3D" id="3.40.50.10810">
    <property type="entry name" value="Tandem AAA-ATPase domain"/>
    <property type="match status" value="1"/>
</dbReference>
<dbReference type="InterPro" id="IPR027417">
    <property type="entry name" value="P-loop_NTPase"/>
</dbReference>
<proteinExistence type="inferred from homology"/>
<feature type="compositionally biased region" description="Low complexity" evidence="5">
    <location>
        <begin position="685"/>
        <end position="699"/>
    </location>
</feature>
<dbReference type="Pfam" id="PF00271">
    <property type="entry name" value="Helicase_C"/>
    <property type="match status" value="1"/>
</dbReference>
<dbReference type="GO" id="GO:0031297">
    <property type="term" value="P:replication fork processing"/>
    <property type="evidence" value="ECO:0007669"/>
    <property type="project" value="TreeGrafter"/>
</dbReference>
<evidence type="ECO:0000256" key="3">
    <source>
        <dbReference type="ARBA" id="ARBA00023242"/>
    </source>
</evidence>
<dbReference type="Pfam" id="PF07443">
    <property type="entry name" value="HARP"/>
    <property type="match status" value="1"/>
</dbReference>
<dbReference type="InterPro" id="IPR001650">
    <property type="entry name" value="Helicase_C-like"/>
</dbReference>
<dbReference type="Pfam" id="PF00176">
    <property type="entry name" value="SNF2-rel_dom"/>
    <property type="match status" value="1"/>
</dbReference>
<dbReference type="PANTHER" id="PTHR45766">
    <property type="entry name" value="DNA ANNEALING HELICASE AND ENDONUCLEASE ZRANB3 FAMILY MEMBER"/>
    <property type="match status" value="1"/>
</dbReference>
<evidence type="ECO:0000313" key="9">
    <source>
        <dbReference type="EMBL" id="KAF0311821.1"/>
    </source>
</evidence>
<dbReference type="FunFam" id="3.40.50.300:FF:003021">
    <property type="entry name" value="Uncharacterized protein (Fragment)"/>
    <property type="match status" value="1"/>
</dbReference>
<protein>
    <submittedName>
        <fullName evidence="9">SWI/SNF-related matrix-associated actin-dependent regulator of chromatin subfamily A-like protein 1</fullName>
    </submittedName>
</protein>
<dbReference type="Gene3D" id="3.40.50.300">
    <property type="entry name" value="P-loop containing nucleotide triphosphate hydrolases"/>
    <property type="match status" value="1"/>
</dbReference>
<dbReference type="SMART" id="SM00490">
    <property type="entry name" value="HELICc"/>
    <property type="match status" value="1"/>
</dbReference>
<gene>
    <name evidence="9" type="primary">SMARCAL1_1</name>
    <name evidence="9" type="ORF">FJT64_017381</name>
</gene>
<name>A0A6A4XBL7_AMPAM</name>
<dbReference type="PROSITE" id="PS51192">
    <property type="entry name" value="HELICASE_ATP_BIND_1"/>
    <property type="match status" value="1"/>
</dbReference>
<keyword evidence="10" id="KW-1185">Reference proteome</keyword>
<sequence>MSSLTEEQKLRIEENRRKALLRRAERSQTQPSHASTGNAELTKVANHKPTNVPLKRKYDGTFNSKQGSSSPHFQSTNRASGSRTNTVPINKESFYGTKKQVVAGSCHLISADRFMVEVGYNQDMIAMFQKVPDRRYHPDERHWSFPVSRHDQLMAALKPLHPGVAVAPLPAHVLRCLRQPAPDAGKVDLSALDATLLEALMPFQREGIKMGVARDGRVLLADDMGLGKTIQAIGIASHFHDWPLLVVCPSSMRYQWRNEFLRFLPSQHPSTIMVMDSSKDFTTEARVLIVSYDLLSRCSKQLRDVGFRSVIMDESHNLKNPKAARTRAALPLLRAARRALLLSGTPALSRPVELYTQISAIDRKFMPVFNDFGLRYCDGKRNAWGWDFSGSSRMTELQILLERRIMIRRLKRDVITQLPSKQRHLVLLDPGQVHCRTKKMNAMETRMAKASLKAAERRGALLEYFRETATAKLPAVCSYLEDLLDSGAKFICFAHHRVVMDAVCELLERRKDQHIRIDGSTQAAQRKRECDRFQSGSAVRVAVLSITAANTGLTLTAASLVVFAELFWNPGVLTQAEDRAHRIGQQDSVQIRYLVARGTADDHIWPLVQRKLDVLNRAGLSKDDFTEADEDRQRSSDQQPLITDLFQQLASEDGERPDADGESTESGKERAPSVSETGMSHSQRSDGSATDDAVAAAVSEQWVTELCDADWDEWMGDDNGDVPDAEGPTSKESQ</sequence>
<dbReference type="InterPro" id="IPR014001">
    <property type="entry name" value="Helicase_ATP-bd"/>
</dbReference>
<dbReference type="InterPro" id="IPR049730">
    <property type="entry name" value="SNF2/RAD54-like_C"/>
</dbReference>
<dbReference type="GO" id="GO:0043596">
    <property type="term" value="C:nuclear replication fork"/>
    <property type="evidence" value="ECO:0007669"/>
    <property type="project" value="TreeGrafter"/>
</dbReference>
<dbReference type="GO" id="GO:0005524">
    <property type="term" value="F:ATP binding"/>
    <property type="evidence" value="ECO:0007669"/>
    <property type="project" value="InterPro"/>
</dbReference>
<dbReference type="EMBL" id="VIIS01000212">
    <property type="protein sequence ID" value="KAF0311822.1"/>
    <property type="molecule type" value="Genomic_DNA"/>
</dbReference>
<dbReference type="OrthoDB" id="2801544at2759"/>
<evidence type="ECO:0000256" key="2">
    <source>
        <dbReference type="ARBA" id="ARBA00022801"/>
    </source>
</evidence>
<evidence type="ECO:0000259" key="6">
    <source>
        <dbReference type="PROSITE" id="PS51192"/>
    </source>
</evidence>
<feature type="compositionally biased region" description="Polar residues" evidence="5">
    <location>
        <begin position="61"/>
        <end position="85"/>
    </location>
</feature>
<feature type="compositionally biased region" description="Acidic residues" evidence="5">
    <location>
        <begin position="707"/>
        <end position="724"/>
    </location>
</feature>
<reference evidence="9 10" key="1">
    <citation type="submission" date="2019-07" db="EMBL/GenBank/DDBJ databases">
        <title>Draft genome assembly of a fouling barnacle, Amphibalanus amphitrite (Darwin, 1854): The first reference genome for Thecostraca.</title>
        <authorList>
            <person name="Kim W."/>
        </authorList>
    </citation>
    <scope>NUCLEOTIDE SEQUENCE [LARGE SCALE GENOMIC DNA]</scope>
    <source>
        <strain evidence="9">SNU_AA5</strain>
        <tissue evidence="9">Soma without cirri and trophi</tissue>
    </source>
</reference>
<dbReference type="PANTHER" id="PTHR45766:SF6">
    <property type="entry name" value="SWI_SNF-RELATED MATRIX-ASSOCIATED ACTIN-DEPENDENT REGULATOR OF CHROMATIN SUBFAMILY A-LIKE PROTEIN 1"/>
    <property type="match status" value="1"/>
</dbReference>
<dbReference type="GO" id="GO:0006281">
    <property type="term" value="P:DNA repair"/>
    <property type="evidence" value="ECO:0007669"/>
    <property type="project" value="TreeGrafter"/>
</dbReference>
<feature type="domain" description="Helicase C-terminal" evidence="7">
    <location>
        <begin position="479"/>
        <end position="633"/>
    </location>
</feature>
<evidence type="ECO:0000256" key="4">
    <source>
        <dbReference type="PROSITE-ProRule" id="PRU00800"/>
    </source>
</evidence>